<dbReference type="SUPFAM" id="SSF56601">
    <property type="entry name" value="beta-lactamase/transpeptidase-like"/>
    <property type="match status" value="1"/>
</dbReference>
<dbReference type="AlphaFoldDB" id="A0A267MQ89"/>
<dbReference type="OrthoDB" id="2985542at2"/>
<dbReference type="GO" id="GO:0008658">
    <property type="term" value="F:penicillin binding"/>
    <property type="evidence" value="ECO:0007669"/>
    <property type="project" value="InterPro"/>
</dbReference>
<evidence type="ECO:0000256" key="1">
    <source>
        <dbReference type="SAM" id="Phobius"/>
    </source>
</evidence>
<dbReference type="InterPro" id="IPR036138">
    <property type="entry name" value="PBP_dimer_sf"/>
</dbReference>
<keyword evidence="1" id="KW-0472">Membrane</keyword>
<dbReference type="EMBL" id="NIBG01000001">
    <property type="protein sequence ID" value="PAB60933.1"/>
    <property type="molecule type" value="Genomic_DNA"/>
</dbReference>
<dbReference type="InterPro" id="IPR050515">
    <property type="entry name" value="Beta-lactam/transpept"/>
</dbReference>
<dbReference type="InterPro" id="IPR012338">
    <property type="entry name" value="Beta-lactam/transpept-like"/>
</dbReference>
<organism evidence="3 4">
    <name type="scientific">Anaeromicrobium sediminis</name>
    <dbReference type="NCBI Taxonomy" id="1478221"/>
    <lineage>
        <taxon>Bacteria</taxon>
        <taxon>Bacillati</taxon>
        <taxon>Bacillota</taxon>
        <taxon>Clostridia</taxon>
        <taxon>Peptostreptococcales</taxon>
        <taxon>Thermotaleaceae</taxon>
        <taxon>Anaeromicrobium</taxon>
    </lineage>
</organism>
<accession>A0A267MQ89</accession>
<dbReference type="Gene3D" id="3.40.710.10">
    <property type="entry name" value="DD-peptidase/beta-lactamase superfamily"/>
    <property type="match status" value="1"/>
</dbReference>
<dbReference type="SUPFAM" id="SSF56519">
    <property type="entry name" value="Penicillin binding protein dimerisation domain"/>
    <property type="match status" value="1"/>
</dbReference>
<sequence length="548" mass="61273">MGRRENKKKKEYNRVKIIATLFSFIMMVLIIRLFYIQVIIGKTYESSATNQRTKEIPIGIKRGTIYDTNMIPLTNRVRSQHMIIYPEIFLPSKDNLTKIEEITGVNIKNKLTLKRILDLKVKDYNTDIINSLEREKGLFIVAYEERYEANQIGAHLIGYINMADNKGQYGLERKYNDILTQGQDKKIEVVVDAQKRRILGIEKSKKLNNNDGKDIITTIDKKIQTIVEEKLDNKYKNGSVVVLDTKTGNVLALASRPNFNPLDIASYLGKKDKEFYNRAIQVSYPPGSIFKIVVAAAALETGVDMDKAFLCDGYEEIDDIVIKCHSYKTGGHGEINMEEAFSKSCNSYFIKLGQEIGGENILNMARKLGFGRKTEIGLEEESEGLLPNINYIKGSGIGNISIGQGPLESTLIQIAKMTNIVANDGIDRGVYVLKGIVGENNSKIIEKPPSNAVIDKSIAEKLKKMMKKVVVDGTAKNIYDKDISFGGKTGSAQSTANGQYVVHAWFTGFYPYDNPRYVISICIENGGSGGQVAAPLFKDILDEIEKTH</sequence>
<feature type="transmembrane region" description="Helical" evidence="1">
    <location>
        <begin position="21"/>
        <end position="40"/>
    </location>
</feature>
<dbReference type="RefSeq" id="WP_095129857.1">
    <property type="nucleotide sequence ID" value="NZ_NIBG01000001.1"/>
</dbReference>
<dbReference type="InterPro" id="IPR001460">
    <property type="entry name" value="PCN-bd_Tpept"/>
</dbReference>
<proteinExistence type="predicted"/>
<keyword evidence="1" id="KW-1133">Transmembrane helix</keyword>
<evidence type="ECO:0000313" key="3">
    <source>
        <dbReference type="EMBL" id="PAB60933.1"/>
    </source>
</evidence>
<dbReference type="GO" id="GO:0071555">
    <property type="term" value="P:cell wall organization"/>
    <property type="evidence" value="ECO:0007669"/>
    <property type="project" value="TreeGrafter"/>
</dbReference>
<keyword evidence="4" id="KW-1185">Reference proteome</keyword>
<comment type="caution">
    <text evidence="3">The sequence shown here is derived from an EMBL/GenBank/DDBJ whole genome shotgun (WGS) entry which is preliminary data.</text>
</comment>
<keyword evidence="1" id="KW-0812">Transmembrane</keyword>
<dbReference type="Gene3D" id="3.90.1310.10">
    <property type="entry name" value="Penicillin-binding protein 2a (Domain 2)"/>
    <property type="match status" value="1"/>
</dbReference>
<feature type="domain" description="Penicillin-binding protein transpeptidase" evidence="2">
    <location>
        <begin position="238"/>
        <end position="542"/>
    </location>
</feature>
<reference evidence="3 4" key="1">
    <citation type="submission" date="2017-06" db="EMBL/GenBank/DDBJ databases">
        <title>Draft genome sequence of anaerobic fermentative bacterium Anaeromicrobium sediminis DY2726D isolated from West Pacific Ocean sediments.</title>
        <authorList>
            <person name="Zeng X."/>
        </authorList>
    </citation>
    <scope>NUCLEOTIDE SEQUENCE [LARGE SCALE GENOMIC DNA]</scope>
    <source>
        <strain evidence="3 4">DY2726D</strain>
    </source>
</reference>
<name>A0A267MQ89_9FIRM</name>
<protein>
    <recommendedName>
        <fullName evidence="2">Penicillin-binding protein transpeptidase domain-containing protein</fullName>
    </recommendedName>
</protein>
<dbReference type="Proteomes" id="UP000216024">
    <property type="component" value="Unassembled WGS sequence"/>
</dbReference>
<gene>
    <name evidence="3" type="ORF">CCE28_00430</name>
</gene>
<evidence type="ECO:0000259" key="2">
    <source>
        <dbReference type="Pfam" id="PF00905"/>
    </source>
</evidence>
<dbReference type="PANTHER" id="PTHR30627">
    <property type="entry name" value="PEPTIDOGLYCAN D,D-TRANSPEPTIDASE"/>
    <property type="match status" value="1"/>
</dbReference>
<dbReference type="Pfam" id="PF00905">
    <property type="entry name" value="Transpeptidase"/>
    <property type="match status" value="1"/>
</dbReference>
<evidence type="ECO:0000313" key="4">
    <source>
        <dbReference type="Proteomes" id="UP000216024"/>
    </source>
</evidence>
<dbReference type="GO" id="GO:0005886">
    <property type="term" value="C:plasma membrane"/>
    <property type="evidence" value="ECO:0007669"/>
    <property type="project" value="TreeGrafter"/>
</dbReference>